<comment type="subcellular location">
    <subcellularLocation>
        <location evidence="2">Cytoplasm</location>
    </subcellularLocation>
</comment>
<gene>
    <name evidence="2" type="primary">cutC</name>
    <name evidence="3" type="ORF">ACFS5M_01095</name>
</gene>
<sequence length="236" mass="26006">MILEICANSFQSAKNAQDAGAQRIELCSELCVGGVTPSYGLIKQVTEDLSIETYVLTRPRSGNFTYSDAEFEIMKRDIQVCKDLGCSGIVSGVLNEDQSLDIERTQILIEIAKPLTFTFHRAFDCIPNPIETLEQLIALGVNRILTSGQEVSAEKGMKLLKTLNEKANKRIIILPGSGIHLDNAKLFKAAGFIEIHASASKVIQDKNKSSYFGEIQQTVSDFESIKSIIKSINDEM</sequence>
<name>A0ABW5WJ24_9FLAO</name>
<dbReference type="EMBL" id="JBHUOV010000001">
    <property type="protein sequence ID" value="MFD2822244.1"/>
    <property type="molecule type" value="Genomic_DNA"/>
</dbReference>
<dbReference type="SUPFAM" id="SSF110395">
    <property type="entry name" value="CutC-like"/>
    <property type="match status" value="1"/>
</dbReference>
<evidence type="ECO:0000256" key="2">
    <source>
        <dbReference type="HAMAP-Rule" id="MF_00795"/>
    </source>
</evidence>
<comment type="caution">
    <text evidence="2">Once thought to be involved in copper homeostasis, experiments in E.coli have shown this is not the case.</text>
</comment>
<evidence type="ECO:0000256" key="1">
    <source>
        <dbReference type="ARBA" id="ARBA00007768"/>
    </source>
</evidence>
<dbReference type="HAMAP" id="MF_00795">
    <property type="entry name" value="CutC"/>
    <property type="match status" value="1"/>
</dbReference>
<dbReference type="Proteomes" id="UP001597533">
    <property type="component" value="Unassembled WGS sequence"/>
</dbReference>
<proteinExistence type="inferred from homology"/>
<comment type="similarity">
    <text evidence="1 2">Belongs to the CutC family.</text>
</comment>
<keyword evidence="4" id="KW-1185">Reference proteome</keyword>
<dbReference type="PANTHER" id="PTHR12598:SF0">
    <property type="entry name" value="COPPER HOMEOSTASIS PROTEIN CUTC HOMOLOG"/>
    <property type="match status" value="1"/>
</dbReference>
<accession>A0ABW5WJ24</accession>
<comment type="caution">
    <text evidence="3">The sequence shown here is derived from an EMBL/GenBank/DDBJ whole genome shotgun (WGS) entry which is preliminary data.</text>
</comment>
<keyword evidence="2" id="KW-0963">Cytoplasm</keyword>
<protein>
    <recommendedName>
        <fullName evidence="2">PF03932 family protein CutC</fullName>
    </recommendedName>
</protein>
<dbReference type="InterPro" id="IPR036822">
    <property type="entry name" value="CutC-like_dom_sf"/>
</dbReference>
<dbReference type="Gene3D" id="3.20.20.380">
    <property type="entry name" value="Copper homeostasis (CutC) domain"/>
    <property type="match status" value="1"/>
</dbReference>
<dbReference type="PANTHER" id="PTHR12598">
    <property type="entry name" value="COPPER HOMEOSTASIS PROTEIN CUTC"/>
    <property type="match status" value="1"/>
</dbReference>
<dbReference type="Pfam" id="PF03932">
    <property type="entry name" value="CutC"/>
    <property type="match status" value="1"/>
</dbReference>
<reference evidence="4" key="1">
    <citation type="journal article" date="2019" name="Int. J. Syst. Evol. Microbiol.">
        <title>The Global Catalogue of Microorganisms (GCM) 10K type strain sequencing project: providing services to taxonomists for standard genome sequencing and annotation.</title>
        <authorList>
            <consortium name="The Broad Institute Genomics Platform"/>
            <consortium name="The Broad Institute Genome Sequencing Center for Infectious Disease"/>
            <person name="Wu L."/>
            <person name="Ma J."/>
        </authorList>
    </citation>
    <scope>NUCLEOTIDE SEQUENCE [LARGE SCALE GENOMIC DNA]</scope>
    <source>
        <strain evidence="4">KCTC 32141</strain>
    </source>
</reference>
<organism evidence="3 4">
    <name type="scientific">Lacinutrix iliipiscaria</name>
    <dbReference type="NCBI Taxonomy" id="1230532"/>
    <lineage>
        <taxon>Bacteria</taxon>
        <taxon>Pseudomonadati</taxon>
        <taxon>Bacteroidota</taxon>
        <taxon>Flavobacteriia</taxon>
        <taxon>Flavobacteriales</taxon>
        <taxon>Flavobacteriaceae</taxon>
        <taxon>Lacinutrix</taxon>
    </lineage>
</organism>
<dbReference type="RefSeq" id="WP_183484580.1">
    <property type="nucleotide sequence ID" value="NZ_JBHUOV010000001.1"/>
</dbReference>
<dbReference type="InterPro" id="IPR005627">
    <property type="entry name" value="CutC-like"/>
</dbReference>
<evidence type="ECO:0000313" key="3">
    <source>
        <dbReference type="EMBL" id="MFD2822244.1"/>
    </source>
</evidence>
<evidence type="ECO:0000313" key="4">
    <source>
        <dbReference type="Proteomes" id="UP001597533"/>
    </source>
</evidence>